<organism evidence="3 4">
    <name type="scientific">Leptobrachium leishanense</name>
    <name type="common">Leishan spiny toad</name>
    <dbReference type="NCBI Taxonomy" id="445787"/>
    <lineage>
        <taxon>Eukaryota</taxon>
        <taxon>Metazoa</taxon>
        <taxon>Chordata</taxon>
        <taxon>Craniata</taxon>
        <taxon>Vertebrata</taxon>
        <taxon>Euteleostomi</taxon>
        <taxon>Amphibia</taxon>
        <taxon>Batrachia</taxon>
        <taxon>Anura</taxon>
        <taxon>Pelobatoidea</taxon>
        <taxon>Megophryidae</taxon>
        <taxon>Leptobrachium</taxon>
    </lineage>
</organism>
<dbReference type="CDD" id="cd02982">
    <property type="entry name" value="PDI_b'_family"/>
    <property type="match status" value="1"/>
</dbReference>
<feature type="signal peptide" evidence="2">
    <location>
        <begin position="1"/>
        <end position="25"/>
    </location>
</feature>
<dbReference type="Gene3D" id="3.40.30.10">
    <property type="entry name" value="Glutaredoxin"/>
    <property type="match status" value="2"/>
</dbReference>
<accession>A0A8C5R2Y8</accession>
<dbReference type="OrthoDB" id="8667660at2759"/>
<dbReference type="AlphaFoldDB" id="A0A8C5R2Y8"/>
<dbReference type="SUPFAM" id="SSF52833">
    <property type="entry name" value="Thioredoxin-like"/>
    <property type="match status" value="2"/>
</dbReference>
<dbReference type="GeneTree" id="ENSGT00930000151058"/>
<dbReference type="PANTHER" id="PTHR18929:SF193">
    <property type="entry name" value="ENDOPLASMIC RETICULUM RESIDENT PROTEIN 27"/>
    <property type="match status" value="1"/>
</dbReference>
<evidence type="ECO:0000256" key="1">
    <source>
        <dbReference type="ARBA" id="ARBA00006347"/>
    </source>
</evidence>
<sequence length="272" mass="30911">MSGRMMAQPTVGFIFLVCLVELSSGTDIQNSTISKDVVKEPTILHDVSAAKDFINSHEYAVIGFIEDPEEPEVKYFNTIVKNHPEFNFGVSTNKDVLKHFGVKGTSVTFYRQVDNVKNHLVLKETSQIDSAKIYRFLSINELRWVTEYNVVTAIGIMACDIHVHLLLFIDKILDNEVEIIEELRTAAKELQGKVLFVKMDVSMKGNEKPMAYFKLKKTDLPKVVIYHTEEQNHNVLPDGELTAERLKSLCLRFLAGESLEEDSEKKEAKTEL</sequence>
<evidence type="ECO:0000313" key="4">
    <source>
        <dbReference type="Proteomes" id="UP000694569"/>
    </source>
</evidence>
<keyword evidence="4" id="KW-1185">Reference proteome</keyword>
<comment type="similarity">
    <text evidence="1">Belongs to the protein disulfide isomerase family.</text>
</comment>
<dbReference type="GO" id="GO:0034976">
    <property type="term" value="P:response to endoplasmic reticulum stress"/>
    <property type="evidence" value="ECO:0007669"/>
    <property type="project" value="TreeGrafter"/>
</dbReference>
<dbReference type="Ensembl" id="ENSLLET00000047774.1">
    <property type="protein sequence ID" value="ENSLLEP00000045941.1"/>
    <property type="gene ID" value="ENSLLEG00000029147.1"/>
</dbReference>
<proteinExistence type="inferred from homology"/>
<reference evidence="3" key="2">
    <citation type="submission" date="2025-09" db="UniProtKB">
        <authorList>
            <consortium name="Ensembl"/>
        </authorList>
    </citation>
    <scope>IDENTIFICATION</scope>
</reference>
<dbReference type="Proteomes" id="UP000694569">
    <property type="component" value="Unplaced"/>
</dbReference>
<evidence type="ECO:0000313" key="3">
    <source>
        <dbReference type="Ensembl" id="ENSLLEP00000045941.1"/>
    </source>
</evidence>
<protein>
    <submittedName>
        <fullName evidence="3">Endoplasmic reticulum protein 27</fullName>
    </submittedName>
</protein>
<dbReference type="GO" id="GO:0006457">
    <property type="term" value="P:protein folding"/>
    <property type="evidence" value="ECO:0007669"/>
    <property type="project" value="TreeGrafter"/>
</dbReference>
<keyword evidence="2" id="KW-0732">Signal</keyword>
<name>A0A8C5R2Y8_9ANUR</name>
<feature type="chain" id="PRO_5034085361" evidence="2">
    <location>
        <begin position="26"/>
        <end position="272"/>
    </location>
</feature>
<dbReference type="PANTHER" id="PTHR18929">
    <property type="entry name" value="PROTEIN DISULFIDE ISOMERASE"/>
    <property type="match status" value="1"/>
</dbReference>
<evidence type="ECO:0000256" key="2">
    <source>
        <dbReference type="SAM" id="SignalP"/>
    </source>
</evidence>
<dbReference type="CDD" id="cd02981">
    <property type="entry name" value="PDI_b_family"/>
    <property type="match status" value="1"/>
</dbReference>
<dbReference type="Pfam" id="PF13848">
    <property type="entry name" value="Thioredoxin_6"/>
    <property type="match status" value="1"/>
</dbReference>
<reference evidence="3" key="1">
    <citation type="submission" date="2025-08" db="UniProtKB">
        <authorList>
            <consortium name="Ensembl"/>
        </authorList>
    </citation>
    <scope>IDENTIFICATION</scope>
</reference>
<dbReference type="InterPro" id="IPR036249">
    <property type="entry name" value="Thioredoxin-like_sf"/>
</dbReference>
<dbReference type="GO" id="GO:0005783">
    <property type="term" value="C:endoplasmic reticulum"/>
    <property type="evidence" value="ECO:0007669"/>
    <property type="project" value="TreeGrafter"/>
</dbReference>